<evidence type="ECO:0000313" key="2">
    <source>
        <dbReference type="EMBL" id="MBY8821805.1"/>
    </source>
</evidence>
<dbReference type="RefSeq" id="WP_222988889.1">
    <property type="nucleotide sequence ID" value="NZ_JAINVV010000003.1"/>
</dbReference>
<feature type="transmembrane region" description="Helical" evidence="1">
    <location>
        <begin position="83"/>
        <end position="105"/>
    </location>
</feature>
<keyword evidence="1" id="KW-0472">Membrane</keyword>
<protein>
    <submittedName>
        <fullName evidence="2">Zf-HC2 domain-containing protein</fullName>
    </submittedName>
</protein>
<sequence length="248" mass="27507">MPIDPVTDFEIEAYIDGELDTERRMAVEDHLSRHADVAARVMADLKVRSALRLVLQQREPLPAQLADRAETLRQRLGKRRWRLSAIMGFSTMGMAAAAAALMLVWPSLHGDVPSYVGDAVMSHRVGLMRAAMISQVETPHFDAREMQQSTRIRMPVPLSGWRVTDVQLFPSDAGPALQFMIHTDNGQIMSMFATPTRSRATTQPVAVQRGDTAAAYWNRDGVSYALIGSLPARDLDRAADDVADNAYF</sequence>
<name>A0ABS7PM79_9SPHN</name>
<gene>
    <name evidence="2" type="ORF">K7G82_05850</name>
</gene>
<reference evidence="2 3" key="1">
    <citation type="submission" date="2021-08" db="EMBL/GenBank/DDBJ databases">
        <authorList>
            <person name="Tuo L."/>
        </authorList>
    </citation>
    <scope>NUCLEOTIDE SEQUENCE [LARGE SCALE GENOMIC DNA]</scope>
    <source>
        <strain evidence="2 3">JCM 31229</strain>
    </source>
</reference>
<organism evidence="2 3">
    <name type="scientific">Sphingomonas colocasiae</name>
    <dbReference type="NCBI Taxonomy" id="1848973"/>
    <lineage>
        <taxon>Bacteria</taxon>
        <taxon>Pseudomonadati</taxon>
        <taxon>Pseudomonadota</taxon>
        <taxon>Alphaproteobacteria</taxon>
        <taxon>Sphingomonadales</taxon>
        <taxon>Sphingomonadaceae</taxon>
        <taxon>Sphingomonas</taxon>
    </lineage>
</organism>
<proteinExistence type="predicted"/>
<keyword evidence="1" id="KW-0812">Transmembrane</keyword>
<comment type="caution">
    <text evidence="2">The sequence shown here is derived from an EMBL/GenBank/DDBJ whole genome shotgun (WGS) entry which is preliminary data.</text>
</comment>
<keyword evidence="1" id="KW-1133">Transmembrane helix</keyword>
<dbReference type="EMBL" id="JAINVV010000003">
    <property type="protein sequence ID" value="MBY8821805.1"/>
    <property type="molecule type" value="Genomic_DNA"/>
</dbReference>
<dbReference type="Proteomes" id="UP000706039">
    <property type="component" value="Unassembled WGS sequence"/>
</dbReference>
<accession>A0ABS7PM79</accession>
<keyword evidence="3" id="KW-1185">Reference proteome</keyword>
<evidence type="ECO:0000256" key="1">
    <source>
        <dbReference type="SAM" id="Phobius"/>
    </source>
</evidence>
<evidence type="ECO:0000313" key="3">
    <source>
        <dbReference type="Proteomes" id="UP000706039"/>
    </source>
</evidence>